<dbReference type="InterPro" id="IPR015421">
    <property type="entry name" value="PyrdxlP-dep_Trfase_major"/>
</dbReference>
<comment type="pathway">
    <text evidence="2 16">Porphyrin-containing compound metabolism; protoporphyrin-IX biosynthesis; 5-aminolevulinate from glycine: step 1/1.</text>
</comment>
<dbReference type="InterPro" id="IPR015422">
    <property type="entry name" value="PyrdxlP-dep_Trfase_small"/>
</dbReference>
<keyword evidence="9 16" id="KW-0350">Heme biosynthesis</keyword>
<name>F7XWL0_MIDMI</name>
<evidence type="ECO:0000256" key="16">
    <source>
        <dbReference type="RuleBase" id="RU910713"/>
    </source>
</evidence>
<evidence type="ECO:0000256" key="10">
    <source>
        <dbReference type="ARBA" id="ARBA00023315"/>
    </source>
</evidence>
<dbReference type="SUPFAM" id="SSF53383">
    <property type="entry name" value="PLP-dependent transferases"/>
    <property type="match status" value="1"/>
</dbReference>
<dbReference type="EMBL" id="CP002130">
    <property type="protein sequence ID" value="AEI89059.1"/>
    <property type="molecule type" value="Genomic_DNA"/>
</dbReference>
<evidence type="ECO:0000256" key="15">
    <source>
        <dbReference type="RuleBase" id="RU003693"/>
    </source>
</evidence>
<comment type="similarity">
    <text evidence="3 15">Belongs to the class-II pyridoxal-phosphate-dependent aminotransferase family.</text>
</comment>
<dbReference type="PROSITE" id="PS00599">
    <property type="entry name" value="AA_TRANSFER_CLASS_2"/>
    <property type="match status" value="1"/>
</dbReference>
<evidence type="ECO:0000313" key="18">
    <source>
        <dbReference type="EMBL" id="AEI89059.1"/>
    </source>
</evidence>
<organism evidence="18 19">
    <name type="scientific">Midichloria mitochondrii (strain IricVA)</name>
    <dbReference type="NCBI Taxonomy" id="696127"/>
    <lineage>
        <taxon>Bacteria</taxon>
        <taxon>Pseudomonadati</taxon>
        <taxon>Pseudomonadota</taxon>
        <taxon>Alphaproteobacteria</taxon>
        <taxon>Rickettsiales</taxon>
        <taxon>Candidatus Midichloriaceae</taxon>
        <taxon>Candidatus Midichloria</taxon>
    </lineage>
</organism>
<evidence type="ECO:0000313" key="19">
    <source>
        <dbReference type="Proteomes" id="UP000006639"/>
    </source>
</evidence>
<dbReference type="Gene3D" id="3.40.640.10">
    <property type="entry name" value="Type I PLP-dependent aspartate aminotransferase-like (Major domain)"/>
    <property type="match status" value="1"/>
</dbReference>
<dbReference type="KEGG" id="mmn:midi_00769"/>
<keyword evidence="7 16" id="KW-0808">Transferase</keyword>
<dbReference type="InterPro" id="IPR004839">
    <property type="entry name" value="Aminotransferase_I/II_large"/>
</dbReference>
<comment type="catalytic activity">
    <reaction evidence="14 16">
        <text>succinyl-CoA + glycine + H(+) = 5-aminolevulinate + CO2 + CoA</text>
        <dbReference type="Rhea" id="RHEA:12921"/>
        <dbReference type="ChEBI" id="CHEBI:15378"/>
        <dbReference type="ChEBI" id="CHEBI:16526"/>
        <dbReference type="ChEBI" id="CHEBI:57287"/>
        <dbReference type="ChEBI" id="CHEBI:57292"/>
        <dbReference type="ChEBI" id="CHEBI:57305"/>
        <dbReference type="ChEBI" id="CHEBI:356416"/>
        <dbReference type="EC" id="2.3.1.37"/>
    </reaction>
</comment>
<dbReference type="OrthoDB" id="9807157at2"/>
<evidence type="ECO:0000256" key="3">
    <source>
        <dbReference type="ARBA" id="ARBA00008392"/>
    </source>
</evidence>
<dbReference type="InterPro" id="IPR015424">
    <property type="entry name" value="PyrdxlP-dep_Trfase"/>
</dbReference>
<gene>
    <name evidence="18" type="primary">hemA</name>
    <name evidence="18" type="ordered locus">midi_00769</name>
</gene>
<dbReference type="HOGENOM" id="CLU_015846_11_1_5"/>
<evidence type="ECO:0000256" key="6">
    <source>
        <dbReference type="ARBA" id="ARBA00017999"/>
    </source>
</evidence>
<evidence type="ECO:0000256" key="14">
    <source>
        <dbReference type="ARBA" id="ARBA00047654"/>
    </source>
</evidence>
<keyword evidence="10 16" id="KW-0012">Acyltransferase</keyword>
<evidence type="ECO:0000256" key="4">
    <source>
        <dbReference type="ARBA" id="ARBA00011738"/>
    </source>
</evidence>
<evidence type="ECO:0000256" key="13">
    <source>
        <dbReference type="ARBA" id="ARBA00032773"/>
    </source>
</evidence>
<comment type="subunit">
    <text evidence="4">Homodimer.</text>
</comment>
<dbReference type="InterPro" id="IPR050087">
    <property type="entry name" value="AON_synthase_class-II"/>
</dbReference>
<dbReference type="Pfam" id="PF00155">
    <property type="entry name" value="Aminotran_1_2"/>
    <property type="match status" value="1"/>
</dbReference>
<dbReference type="Proteomes" id="UP000006639">
    <property type="component" value="Chromosome"/>
</dbReference>
<accession>F7XWL0</accession>
<keyword evidence="19" id="KW-1185">Reference proteome</keyword>
<comment type="cofactor">
    <cofactor evidence="1 15">
        <name>pyridoxal 5'-phosphate</name>
        <dbReference type="ChEBI" id="CHEBI:597326"/>
    </cofactor>
</comment>
<dbReference type="PANTHER" id="PTHR13693">
    <property type="entry name" value="CLASS II AMINOTRANSFERASE/8-AMINO-7-OXONONANOATE SYNTHASE"/>
    <property type="match status" value="1"/>
</dbReference>
<evidence type="ECO:0000256" key="1">
    <source>
        <dbReference type="ARBA" id="ARBA00001933"/>
    </source>
</evidence>
<dbReference type="EC" id="2.3.1.37" evidence="5 16"/>
<dbReference type="AlphaFoldDB" id="F7XWL0"/>
<dbReference type="UniPathway" id="UPA00251">
    <property type="reaction ID" value="UER00375"/>
</dbReference>
<reference evidence="18 19" key="1">
    <citation type="journal article" date="2011" name="Mol. Biol. Evol.">
        <title>Phylogenomic evidence for the presence of a flagellum and cbb3 oxidase in the free-living mitochondrial ancestor.</title>
        <authorList>
            <person name="Sassera D."/>
            <person name="Lo N."/>
            <person name="Epis S."/>
            <person name="D'Auria G."/>
            <person name="Montagna M."/>
            <person name="Comandatore F."/>
            <person name="Horner D."/>
            <person name="Pereto J."/>
            <person name="Luciano A.M."/>
            <person name="Franciosi F."/>
            <person name="Ferri E."/>
            <person name="Crotti E."/>
            <person name="Bazzocchi C."/>
            <person name="Daffonchio D."/>
            <person name="Sacchi L."/>
            <person name="Moya A."/>
            <person name="Latorre A."/>
            <person name="Bandi C."/>
        </authorList>
    </citation>
    <scope>NUCLEOTIDE SEQUENCE [LARGE SCALE GENOMIC DNA]</scope>
    <source>
        <strain evidence="18 19">IricVA</strain>
    </source>
</reference>
<evidence type="ECO:0000256" key="5">
    <source>
        <dbReference type="ARBA" id="ARBA00013257"/>
    </source>
</evidence>
<dbReference type="GO" id="GO:0003870">
    <property type="term" value="F:5-aminolevulinate synthase activity"/>
    <property type="evidence" value="ECO:0007669"/>
    <property type="project" value="UniProtKB-EC"/>
</dbReference>
<dbReference type="InterPro" id="IPR010961">
    <property type="entry name" value="4pyrrol_synth_NH2levulA_synth"/>
</dbReference>
<evidence type="ECO:0000256" key="8">
    <source>
        <dbReference type="ARBA" id="ARBA00022898"/>
    </source>
</evidence>
<dbReference type="GO" id="GO:0006782">
    <property type="term" value="P:protoporphyrinogen IX biosynthetic process"/>
    <property type="evidence" value="ECO:0007669"/>
    <property type="project" value="UniProtKB-UniRule"/>
</dbReference>
<dbReference type="FunFam" id="3.40.640.10:FF:000006">
    <property type="entry name" value="5-aminolevulinate synthase, mitochondrial"/>
    <property type="match status" value="1"/>
</dbReference>
<feature type="domain" description="Aminotransferase class I/classII large" evidence="17">
    <location>
        <begin position="46"/>
        <end position="387"/>
    </location>
</feature>
<dbReference type="GO" id="GO:0030170">
    <property type="term" value="F:pyridoxal phosphate binding"/>
    <property type="evidence" value="ECO:0007669"/>
    <property type="project" value="UniProtKB-UniRule"/>
</dbReference>
<dbReference type="RefSeq" id="WP_013951262.1">
    <property type="nucleotide sequence ID" value="NC_015722.1"/>
</dbReference>
<dbReference type="PANTHER" id="PTHR13693:SF102">
    <property type="entry name" value="2-AMINO-3-KETOBUTYRATE COENZYME A LIGASE, MITOCHONDRIAL"/>
    <property type="match status" value="1"/>
</dbReference>
<dbReference type="NCBIfam" id="TIGR01821">
    <property type="entry name" value="5aminolev_synth"/>
    <property type="match status" value="1"/>
</dbReference>
<evidence type="ECO:0000256" key="9">
    <source>
        <dbReference type="ARBA" id="ARBA00023133"/>
    </source>
</evidence>
<evidence type="ECO:0000256" key="2">
    <source>
        <dbReference type="ARBA" id="ARBA00005029"/>
    </source>
</evidence>
<dbReference type="CDD" id="cd06454">
    <property type="entry name" value="KBL_like"/>
    <property type="match status" value="1"/>
</dbReference>
<evidence type="ECO:0000256" key="7">
    <source>
        <dbReference type="ARBA" id="ARBA00022679"/>
    </source>
</evidence>
<dbReference type="STRING" id="696127.midi_00769"/>
<evidence type="ECO:0000256" key="11">
    <source>
        <dbReference type="ARBA" id="ARBA00031691"/>
    </source>
</evidence>
<proteinExistence type="inferred from homology"/>
<evidence type="ECO:0000259" key="17">
    <source>
        <dbReference type="Pfam" id="PF00155"/>
    </source>
</evidence>
<protein>
    <recommendedName>
        <fullName evidence="6 16">5-aminolevulinate synthase</fullName>
        <ecNumber evidence="5 16">2.3.1.37</ecNumber>
    </recommendedName>
    <alternativeName>
        <fullName evidence="11 16">5-aminolevulinic acid synthase</fullName>
    </alternativeName>
    <alternativeName>
        <fullName evidence="12 16">Delta-ALA synthase</fullName>
    </alternativeName>
    <alternativeName>
        <fullName evidence="13 16">Delta-aminolevulinate synthase</fullName>
    </alternativeName>
</protein>
<sequence length="407" mass="45020">MVGYTHIFEKAIRSVREEGRYRVFTEIEYKVGQAPYAYSKKLDRRIIVFCSNDYLGMSQHPVVIDTTVEVTKRCGVGAGGTRNISGTSSYIVELEAELANLHDKEAGLVFTSGYVANQATLTALAKIMPDCVIFSDELNHASIIQGIRESRLEKQIFLHNDLNHLESLLSQYPLEKPKLIVFESAYSMLGDVTPIGAVCDLAKKYQALTYIDEVHSVGLYGKGGAGMAEKLGVMDKIDIIQGTLAKAYGVIGGYITAKSVIVDAIRSLASGFIFTTALPPSIAAAATASIRHLRNNEEVRNKHQEAVKKVKNGFKNIGVNFLDHGTHIIPVMVNDPFLVRKIAEDLLNDHGIYVQHINFPTVPRGKERLRVIPSPLHTDQMIKRLISGFDSVFKKNKISQYDLLING</sequence>
<keyword evidence="8 15" id="KW-0663">Pyridoxal phosphate</keyword>
<dbReference type="Gene3D" id="3.90.1150.10">
    <property type="entry name" value="Aspartate Aminotransferase, domain 1"/>
    <property type="match status" value="1"/>
</dbReference>
<dbReference type="InterPro" id="IPR001917">
    <property type="entry name" value="Aminotrans_II_pyridoxalP_BS"/>
</dbReference>
<evidence type="ECO:0000256" key="12">
    <source>
        <dbReference type="ARBA" id="ARBA00031945"/>
    </source>
</evidence>